<sequence>MLLLTGITALVAQPTNNQPPLVHFHFLNDSVPVEENSFAFNNVSISNNSNQSLHIQLVITAPEIASLLTSNIVETEIRKGEEQAIPLRFTLAQKIPALTWRPFTVEIRIKELNQVIHAQFYIRPAANIKWKAILKQPVVAFMEADKQVAFSIYLENTGNSPDTYTFDFRTDLALNIAKKNYAITLQPGEARTITPQVLLSPKDIQQLKKEEITIFIKNSQGETRMLNQQINRLGYIYSGDNYSYNKMPLALELNLQNMASAQPFAFLNIRGYLKLKNDQQVNVLLQTNNYYKNAVANTQKATVDYIHGPWRLTAGSIIDFNNFLIDGTGLRVQYSGLNNKAIEVMGAQSRIGNTQQFNVKFSEPICKAVTWHANAFVNRDAVKKQTSSLLLNKLDWNIDKDTRLSIEGGSGLEKITRSKLDTSLLAWQAGYHFEMQKKHYQLNSTICRYSQNFPGFNKGFHYQLHEARLLINNFFTGLYFELNKRAYNNTGDSLVNFLFNINNREYGMRFGWQRKRFSLVLSPGILKQVQDSASALQSHMYKLTANINWQINDRWWLSAFSNAGRVTIPTMAPITSFTNFINIQNNRFGIQVRDDKGPWYYYEISQYLKSPVMYDRLQISPFVELPWARKNIFCRLQANYLREQQTGTSFFLVYNNIQYSSPKTGIDIGLTTQVNVSRKEDPFVNLTIRKRLQLPVIKNETSRSFRTILFLDKNNNGWPDEGEERVTQARVLVNDDLLQSNNKGELAFTNTDDKEFIIDFSQVAGLQGWMPKQGFRQVFRPDKVQKLYYIPFTRSNVISGNLLLLRDEQSSQTMQLDGIRVTAVTSNGAVFNTLTNSNGEYSFNLPAGNYIVSVNQAIFDDNFRVAEASKAADLINNQQLHLQFEIRQKKRTMNIRRE</sequence>
<protein>
    <recommendedName>
        <fullName evidence="3">SD-repeat containing protein B domain-containing protein</fullName>
    </recommendedName>
</protein>
<dbReference type="EMBL" id="LVYD01000084">
    <property type="protein sequence ID" value="OQP59213.1"/>
    <property type="molecule type" value="Genomic_DNA"/>
</dbReference>
<evidence type="ECO:0008006" key="3">
    <source>
        <dbReference type="Google" id="ProtNLM"/>
    </source>
</evidence>
<name>A0A1V9FLJ4_9BACT</name>
<dbReference type="AlphaFoldDB" id="A0A1V9FLJ4"/>
<evidence type="ECO:0000313" key="1">
    <source>
        <dbReference type="EMBL" id="OQP59213.1"/>
    </source>
</evidence>
<dbReference type="InterPro" id="IPR013783">
    <property type="entry name" value="Ig-like_fold"/>
</dbReference>
<dbReference type="STRING" id="1703345.A3860_38180"/>
<accession>A0A1V9FLJ4</accession>
<gene>
    <name evidence="1" type="ORF">A3860_38180</name>
</gene>
<proteinExistence type="predicted"/>
<dbReference type="SUPFAM" id="SSF49478">
    <property type="entry name" value="Cna protein B-type domain"/>
    <property type="match status" value="1"/>
</dbReference>
<comment type="caution">
    <text evidence="1">The sequence shown here is derived from an EMBL/GenBank/DDBJ whole genome shotgun (WGS) entry which is preliminary data.</text>
</comment>
<evidence type="ECO:0000313" key="2">
    <source>
        <dbReference type="Proteomes" id="UP000192796"/>
    </source>
</evidence>
<dbReference type="Gene3D" id="2.60.40.10">
    <property type="entry name" value="Immunoglobulins"/>
    <property type="match status" value="1"/>
</dbReference>
<keyword evidence="2" id="KW-1185">Reference proteome</keyword>
<reference evidence="1 2" key="1">
    <citation type="submission" date="2016-03" db="EMBL/GenBank/DDBJ databases">
        <title>Niastella vici sp. nov., isolated from farmland soil.</title>
        <authorList>
            <person name="Chen L."/>
            <person name="Wang D."/>
            <person name="Yang S."/>
            <person name="Wang G."/>
        </authorList>
    </citation>
    <scope>NUCLEOTIDE SEQUENCE [LARGE SCALE GENOMIC DNA]</scope>
    <source>
        <strain evidence="1 2">DJ57</strain>
    </source>
</reference>
<organism evidence="1 2">
    <name type="scientific">Niastella vici</name>
    <dbReference type="NCBI Taxonomy" id="1703345"/>
    <lineage>
        <taxon>Bacteria</taxon>
        <taxon>Pseudomonadati</taxon>
        <taxon>Bacteroidota</taxon>
        <taxon>Chitinophagia</taxon>
        <taxon>Chitinophagales</taxon>
        <taxon>Chitinophagaceae</taxon>
        <taxon>Niastella</taxon>
    </lineage>
</organism>
<dbReference type="Proteomes" id="UP000192796">
    <property type="component" value="Unassembled WGS sequence"/>
</dbReference>